<feature type="region of interest" description="Disordered" evidence="1">
    <location>
        <begin position="1"/>
        <end position="84"/>
    </location>
</feature>
<reference evidence="2 3" key="1">
    <citation type="submission" date="2018-08" db="EMBL/GenBank/DDBJ databases">
        <title>Genomic investigation of the strawberry pathogen Phytophthora fragariae indicates pathogenicity is determined by transcriptional variation in three key races.</title>
        <authorList>
            <person name="Adams T.M."/>
            <person name="Armitage A.D."/>
            <person name="Sobczyk M.K."/>
            <person name="Bates H.J."/>
            <person name="Dunwell J.M."/>
            <person name="Nellist C.F."/>
            <person name="Harrison R.J."/>
        </authorList>
    </citation>
    <scope>NUCLEOTIDE SEQUENCE [LARGE SCALE GENOMIC DNA]</scope>
    <source>
        <strain evidence="2 3">A4</strain>
    </source>
</reference>
<organism evidence="2 3">
    <name type="scientific">Phytophthora fragariae</name>
    <dbReference type="NCBI Taxonomy" id="53985"/>
    <lineage>
        <taxon>Eukaryota</taxon>
        <taxon>Sar</taxon>
        <taxon>Stramenopiles</taxon>
        <taxon>Oomycota</taxon>
        <taxon>Peronosporomycetes</taxon>
        <taxon>Peronosporales</taxon>
        <taxon>Peronosporaceae</taxon>
        <taxon>Phytophthora</taxon>
    </lineage>
</organism>
<protein>
    <submittedName>
        <fullName evidence="2">Uncharacterized protein</fullName>
    </submittedName>
</protein>
<evidence type="ECO:0000256" key="1">
    <source>
        <dbReference type="SAM" id="MobiDB-lite"/>
    </source>
</evidence>
<name>A0A6A4B5U8_9STRA</name>
<evidence type="ECO:0000313" key="2">
    <source>
        <dbReference type="EMBL" id="KAE9265869.1"/>
    </source>
</evidence>
<evidence type="ECO:0000313" key="3">
    <source>
        <dbReference type="Proteomes" id="UP000437068"/>
    </source>
</evidence>
<dbReference type="Proteomes" id="UP000437068">
    <property type="component" value="Unassembled WGS sequence"/>
</dbReference>
<accession>A0A6A4B5U8</accession>
<sequence>MGTLTNTKTLNLQQSKSSTDLHSKQEEQPVSRLQAAARPGRLGQKTPSAAEKRFARHNSARPARTEDTVGNPRRQESLGNWGGI</sequence>
<feature type="compositionally biased region" description="Low complexity" evidence="1">
    <location>
        <begin position="1"/>
        <end position="12"/>
    </location>
</feature>
<comment type="caution">
    <text evidence="2">The sequence shown here is derived from an EMBL/GenBank/DDBJ whole genome shotgun (WGS) entry which is preliminary data.</text>
</comment>
<dbReference type="EMBL" id="QXGE01006127">
    <property type="protein sequence ID" value="KAE9265869.1"/>
    <property type="molecule type" value="Genomic_DNA"/>
</dbReference>
<dbReference type="AlphaFoldDB" id="A0A6A4B5U8"/>
<proteinExistence type="predicted"/>
<gene>
    <name evidence="2" type="ORF">PF001_g30709</name>
</gene>
<feature type="compositionally biased region" description="Basic and acidic residues" evidence="1">
    <location>
        <begin position="19"/>
        <end position="29"/>
    </location>
</feature>